<evidence type="ECO:0000256" key="7">
    <source>
        <dbReference type="ARBA" id="ARBA00022840"/>
    </source>
</evidence>
<dbReference type="PIRSF" id="PIRSF000729">
    <property type="entry name" value="GK"/>
    <property type="match status" value="1"/>
</dbReference>
<dbReference type="InterPro" id="IPR001057">
    <property type="entry name" value="Glu/AcGlu_kinase"/>
</dbReference>
<dbReference type="Gene3D" id="3.40.1160.10">
    <property type="entry name" value="Acetylglutamate kinase-like"/>
    <property type="match status" value="2"/>
</dbReference>
<evidence type="ECO:0000256" key="5">
    <source>
        <dbReference type="ARBA" id="ARBA00022741"/>
    </source>
</evidence>
<dbReference type="GO" id="GO:0005829">
    <property type="term" value="C:cytosol"/>
    <property type="evidence" value="ECO:0007669"/>
    <property type="project" value="TreeGrafter"/>
</dbReference>
<evidence type="ECO:0000256" key="4">
    <source>
        <dbReference type="ARBA" id="ARBA00022679"/>
    </source>
</evidence>
<keyword evidence="7 8" id="KW-0067">ATP-binding</keyword>
<feature type="binding site" evidence="8">
    <location>
        <begin position="210"/>
        <end position="211"/>
    </location>
    <ligand>
        <name>ATP</name>
        <dbReference type="ChEBI" id="CHEBI:30616"/>
    </ligand>
</feature>
<dbReference type="InterPro" id="IPR002478">
    <property type="entry name" value="PUA"/>
</dbReference>
<keyword evidence="12" id="KW-1185">Reference proteome</keyword>
<dbReference type="GO" id="GO:0055129">
    <property type="term" value="P:L-proline biosynthetic process"/>
    <property type="evidence" value="ECO:0007669"/>
    <property type="project" value="UniProtKB-UniRule"/>
</dbReference>
<comment type="pathway">
    <text evidence="8">Amino-acid biosynthesis; L-proline biosynthesis; L-glutamate 5-semialdehyde from L-glutamate: step 1/2.</text>
</comment>
<keyword evidence="4 8" id="KW-0808">Transferase</keyword>
<evidence type="ECO:0000313" key="11">
    <source>
        <dbReference type="EMBL" id="TXS90643.1"/>
    </source>
</evidence>
<evidence type="ECO:0000256" key="1">
    <source>
        <dbReference type="ARBA" id="ARBA00022490"/>
    </source>
</evidence>
<dbReference type="InterPro" id="IPR036974">
    <property type="entry name" value="PUA_sf"/>
</dbReference>
<feature type="compositionally biased region" description="Basic and acidic residues" evidence="9">
    <location>
        <begin position="29"/>
        <end position="39"/>
    </location>
</feature>
<dbReference type="PROSITE" id="PS00902">
    <property type="entry name" value="GLUTAMATE_5_KINASE"/>
    <property type="match status" value="1"/>
</dbReference>
<dbReference type="PROSITE" id="PS50890">
    <property type="entry name" value="PUA"/>
    <property type="match status" value="1"/>
</dbReference>
<dbReference type="SMART" id="SM00359">
    <property type="entry name" value="PUA"/>
    <property type="match status" value="1"/>
</dbReference>
<dbReference type="CDD" id="cd04242">
    <property type="entry name" value="AAK_G5K_ProB"/>
    <property type="match status" value="1"/>
</dbReference>
<keyword evidence="6 8" id="KW-0418">Kinase</keyword>
<dbReference type="SUPFAM" id="SSF88697">
    <property type="entry name" value="PUA domain-like"/>
    <property type="match status" value="1"/>
</dbReference>
<dbReference type="Pfam" id="PF01472">
    <property type="entry name" value="PUA"/>
    <property type="match status" value="1"/>
</dbReference>
<dbReference type="SUPFAM" id="SSF53633">
    <property type="entry name" value="Carbamate kinase-like"/>
    <property type="match status" value="1"/>
</dbReference>
<evidence type="ECO:0000256" key="3">
    <source>
        <dbReference type="ARBA" id="ARBA00022650"/>
    </source>
</evidence>
<comment type="catalytic activity">
    <reaction evidence="8">
        <text>L-glutamate + ATP = L-glutamyl 5-phosphate + ADP</text>
        <dbReference type="Rhea" id="RHEA:14877"/>
        <dbReference type="ChEBI" id="CHEBI:29985"/>
        <dbReference type="ChEBI" id="CHEBI:30616"/>
        <dbReference type="ChEBI" id="CHEBI:58274"/>
        <dbReference type="ChEBI" id="CHEBI:456216"/>
        <dbReference type="EC" id="2.7.2.11"/>
    </reaction>
</comment>
<evidence type="ECO:0000313" key="12">
    <source>
        <dbReference type="Proteomes" id="UP000321933"/>
    </source>
</evidence>
<keyword evidence="1 8" id="KW-0963">Cytoplasm</keyword>
<dbReference type="Pfam" id="PF00696">
    <property type="entry name" value="AA_kinase"/>
    <property type="match status" value="1"/>
</dbReference>
<keyword evidence="3 8" id="KW-0641">Proline biosynthesis</keyword>
<dbReference type="InterPro" id="IPR019797">
    <property type="entry name" value="Glutamate_5-kinase_CS"/>
</dbReference>
<dbReference type="FunFam" id="2.30.130.10:FF:000007">
    <property type="entry name" value="Glutamate 5-kinase"/>
    <property type="match status" value="1"/>
</dbReference>
<comment type="similarity">
    <text evidence="8">Belongs to the glutamate 5-kinase family.</text>
</comment>
<comment type="function">
    <text evidence="8">Catalyzes the transfer of a phosphate group to glutamate to form L-glutamate 5-phosphate.</text>
</comment>
<feature type="binding site" evidence="8">
    <location>
        <position position="178"/>
    </location>
    <ligand>
        <name>substrate</name>
    </ligand>
</feature>
<feature type="compositionally biased region" description="Polar residues" evidence="9">
    <location>
        <begin position="1"/>
        <end position="13"/>
    </location>
</feature>
<dbReference type="FunFam" id="3.40.1160.10:FF:000018">
    <property type="entry name" value="Glutamate 5-kinase"/>
    <property type="match status" value="1"/>
</dbReference>
<feature type="binding site" evidence="8">
    <location>
        <position position="190"/>
    </location>
    <ligand>
        <name>substrate</name>
    </ligand>
</feature>
<evidence type="ECO:0000256" key="9">
    <source>
        <dbReference type="SAM" id="MobiDB-lite"/>
    </source>
</evidence>
<comment type="caution">
    <text evidence="8">Lacks conserved residue(s) required for the propagation of feature annotation.</text>
</comment>
<feature type="compositionally biased region" description="Low complexity" evidence="9">
    <location>
        <begin position="17"/>
        <end position="28"/>
    </location>
</feature>
<dbReference type="InterPro" id="IPR011529">
    <property type="entry name" value="Glu_5kinase"/>
</dbReference>
<evidence type="ECO:0000259" key="10">
    <source>
        <dbReference type="SMART" id="SM00359"/>
    </source>
</evidence>
<dbReference type="PANTHER" id="PTHR43654:SF1">
    <property type="entry name" value="ISOPENTENYL PHOSPHATE KINASE"/>
    <property type="match status" value="1"/>
</dbReference>
<dbReference type="GO" id="GO:0005524">
    <property type="term" value="F:ATP binding"/>
    <property type="evidence" value="ECO:0007669"/>
    <property type="project" value="UniProtKB-KW"/>
</dbReference>
<dbReference type="AlphaFoldDB" id="A0A5C8ZQ79"/>
<dbReference type="HAMAP" id="MF_00456">
    <property type="entry name" value="ProB"/>
    <property type="match status" value="1"/>
</dbReference>
<dbReference type="Proteomes" id="UP000321933">
    <property type="component" value="Unassembled WGS sequence"/>
</dbReference>
<dbReference type="GO" id="GO:0003723">
    <property type="term" value="F:RNA binding"/>
    <property type="evidence" value="ECO:0007669"/>
    <property type="project" value="InterPro"/>
</dbReference>
<reference evidence="11 12" key="1">
    <citation type="submission" date="2019-08" db="EMBL/GenBank/DDBJ databases">
        <title>Parahaliea maris sp. nov., isolated from the surface seawater.</title>
        <authorList>
            <person name="Liu Y."/>
        </authorList>
    </citation>
    <scope>NUCLEOTIDE SEQUENCE [LARGE SCALE GENOMIC DNA]</scope>
    <source>
        <strain evidence="11 12">S2-26</strain>
    </source>
</reference>
<evidence type="ECO:0000256" key="6">
    <source>
        <dbReference type="ARBA" id="ARBA00022777"/>
    </source>
</evidence>
<dbReference type="PANTHER" id="PTHR43654">
    <property type="entry name" value="GLUTAMATE 5-KINASE"/>
    <property type="match status" value="1"/>
</dbReference>
<dbReference type="Gene3D" id="2.30.130.10">
    <property type="entry name" value="PUA domain"/>
    <property type="match status" value="1"/>
</dbReference>
<comment type="caution">
    <text evidence="11">The sequence shown here is derived from an EMBL/GenBank/DDBJ whole genome shotgun (WGS) entry which is preliminary data.</text>
</comment>
<evidence type="ECO:0000256" key="2">
    <source>
        <dbReference type="ARBA" id="ARBA00022605"/>
    </source>
</evidence>
<dbReference type="PRINTS" id="PR00474">
    <property type="entry name" value="GLU5KINASE"/>
</dbReference>
<dbReference type="GO" id="GO:0004349">
    <property type="term" value="F:glutamate 5-kinase activity"/>
    <property type="evidence" value="ECO:0007669"/>
    <property type="project" value="UniProtKB-UniRule"/>
</dbReference>
<keyword evidence="2 8" id="KW-0028">Amino-acid biosynthesis</keyword>
<dbReference type="InterPro" id="IPR015947">
    <property type="entry name" value="PUA-like_sf"/>
</dbReference>
<sequence length="408" mass="43764">MTISTWKWSTSTRQDGRAGTANDNNDNGNNDRDRGVSERSEVAGARRWVVKVGSALLTNDGRGLDQEVIGSLVDQLAALRQRGCEVVLVSSGAVAAGIVRLGWSSRPSALHDLQAAAAVGQSVLVQSYENAFNRYGIATAQILLGHDDVIARDRYLNARGTLTTLLQLGVMPIVNENDTVVTDEIRFGDNDTLAALVANLIDADALLLLTDQQGLFNADPRHNPAAELVRQCDVHAPELDGMAGEGGVLGRGGMVTKLRAARLAARSGSETLIASGREPDIVQRATSGEDVGTWLRTGKQPQNARKQWLAGMVRVPGSVELDDGAVRVLRESGRSLLPVGVVAVQGNFQRGDMVACRDRQGREVARGLVNYNAEEARRLQGKPSSAIADILGYRGDEELIHRDNLVLL</sequence>
<name>A0A5C8ZQ79_9GAMM</name>
<dbReference type="InterPro" id="IPR001048">
    <property type="entry name" value="Asp/Glu/Uridylate_kinase"/>
</dbReference>
<feature type="domain" description="PUA" evidence="10">
    <location>
        <begin position="317"/>
        <end position="400"/>
    </location>
</feature>
<dbReference type="NCBIfam" id="TIGR01027">
    <property type="entry name" value="proB"/>
    <property type="match status" value="1"/>
</dbReference>
<feature type="binding site" evidence="8">
    <location>
        <position position="91"/>
    </location>
    <ligand>
        <name>substrate</name>
    </ligand>
</feature>
<dbReference type="InterPro" id="IPR036393">
    <property type="entry name" value="AceGlu_kinase-like_sf"/>
</dbReference>
<evidence type="ECO:0000256" key="8">
    <source>
        <dbReference type="HAMAP-Rule" id="MF_00456"/>
    </source>
</evidence>
<keyword evidence="5 8" id="KW-0547">Nucleotide-binding</keyword>
<dbReference type="CDD" id="cd21157">
    <property type="entry name" value="PUA_G5K"/>
    <property type="match status" value="1"/>
</dbReference>
<dbReference type="EC" id="2.7.2.11" evidence="8"/>
<dbReference type="OrthoDB" id="9804434at2"/>
<protein>
    <recommendedName>
        <fullName evidence="8">Glutamate 5-kinase</fullName>
        <ecNumber evidence="8">2.7.2.11</ecNumber>
    </recommendedName>
    <alternativeName>
        <fullName evidence="8">Gamma-glutamyl kinase</fullName>
        <shortName evidence="8">GK</shortName>
    </alternativeName>
</protein>
<feature type="region of interest" description="Disordered" evidence="9">
    <location>
        <begin position="1"/>
        <end position="39"/>
    </location>
</feature>
<proteinExistence type="inferred from homology"/>
<comment type="subcellular location">
    <subcellularLocation>
        <location evidence="8">Cytoplasm</location>
    </subcellularLocation>
</comment>
<organism evidence="11 12">
    <name type="scientific">Parahaliea aestuarii</name>
    <dbReference type="NCBI Taxonomy" id="1852021"/>
    <lineage>
        <taxon>Bacteria</taxon>
        <taxon>Pseudomonadati</taxon>
        <taxon>Pseudomonadota</taxon>
        <taxon>Gammaproteobacteria</taxon>
        <taxon>Cellvibrionales</taxon>
        <taxon>Halieaceae</taxon>
        <taxon>Parahaliea</taxon>
    </lineage>
</organism>
<feature type="binding site" evidence="8">
    <location>
        <position position="51"/>
    </location>
    <ligand>
        <name>ATP</name>
        <dbReference type="ChEBI" id="CHEBI:30616"/>
    </ligand>
</feature>
<dbReference type="InterPro" id="IPR041739">
    <property type="entry name" value="G5K_ProB"/>
</dbReference>
<dbReference type="EMBL" id="VRYZ01000006">
    <property type="protein sequence ID" value="TXS90643.1"/>
    <property type="molecule type" value="Genomic_DNA"/>
</dbReference>
<dbReference type="InterPro" id="IPR005715">
    <property type="entry name" value="Glu_5kinase/COase_Synthase"/>
</dbReference>
<dbReference type="UniPathway" id="UPA00098">
    <property type="reaction ID" value="UER00359"/>
</dbReference>
<accession>A0A5C8ZQ79</accession>
<gene>
    <name evidence="8" type="primary">proB</name>
    <name evidence="11" type="ORF">FVW59_13665</name>
</gene>